<evidence type="ECO:0000313" key="2">
    <source>
        <dbReference type="EMBL" id="SEF64559.1"/>
    </source>
</evidence>
<dbReference type="KEGG" id="hlm:DV707_06045"/>
<dbReference type="InterPro" id="IPR055944">
    <property type="entry name" value="DUF7522"/>
</dbReference>
<dbReference type="GeneID" id="39857631"/>
<reference evidence="1 4" key="2">
    <citation type="journal article" date="2019" name="Nat. Commun.">
        <title>A new type of DNA phosphorothioation-based antiviral system in archaea.</title>
        <authorList>
            <person name="Xiong L."/>
            <person name="Liu S."/>
            <person name="Chen S."/>
            <person name="Xiao Y."/>
            <person name="Zhu B."/>
            <person name="Gao Y."/>
            <person name="Zhang Y."/>
            <person name="Chen B."/>
            <person name="Luo J."/>
            <person name="Deng Z."/>
            <person name="Chen X."/>
            <person name="Wang L."/>
            <person name="Chen S."/>
        </authorList>
    </citation>
    <scope>NUCLEOTIDE SEQUENCE [LARGE SCALE GENOMIC DNA]</scope>
    <source>
        <strain evidence="1 4">CGMCC 1.10331</strain>
    </source>
</reference>
<keyword evidence="3" id="KW-1185">Reference proteome</keyword>
<dbReference type="Pfam" id="PF24366">
    <property type="entry name" value="DUF7522"/>
    <property type="match status" value="1"/>
</dbReference>
<protein>
    <submittedName>
        <fullName evidence="2">Uncharacterized protein</fullName>
    </submittedName>
</protein>
<organism evidence="2 3">
    <name type="scientific">Halobellus limi</name>
    <dbReference type="NCBI Taxonomy" id="699433"/>
    <lineage>
        <taxon>Archaea</taxon>
        <taxon>Methanobacteriati</taxon>
        <taxon>Methanobacteriota</taxon>
        <taxon>Stenosarchaea group</taxon>
        <taxon>Halobacteria</taxon>
        <taxon>Halobacteriales</taxon>
        <taxon>Haloferacaceae</taxon>
        <taxon>Halobellus</taxon>
    </lineage>
</organism>
<dbReference type="Proteomes" id="UP000236740">
    <property type="component" value="Unassembled WGS sequence"/>
</dbReference>
<evidence type="ECO:0000313" key="3">
    <source>
        <dbReference type="Proteomes" id="UP000236740"/>
    </source>
</evidence>
<dbReference type="Proteomes" id="UP000296733">
    <property type="component" value="Chromosome"/>
</dbReference>
<dbReference type="EMBL" id="CP031311">
    <property type="protein sequence ID" value="QCC47265.1"/>
    <property type="molecule type" value="Genomic_DNA"/>
</dbReference>
<gene>
    <name evidence="1" type="ORF">DV707_06045</name>
    <name evidence="2" type="ORF">SAMN04488133_0339</name>
</gene>
<accession>A0A1H5TP83</accession>
<dbReference type="AlphaFoldDB" id="A0A1H5TP83"/>
<evidence type="ECO:0000313" key="1">
    <source>
        <dbReference type="EMBL" id="QCC47265.1"/>
    </source>
</evidence>
<reference evidence="2 3" key="1">
    <citation type="submission" date="2016-10" db="EMBL/GenBank/DDBJ databases">
        <authorList>
            <person name="de Groot N.N."/>
        </authorList>
    </citation>
    <scope>NUCLEOTIDE SEQUENCE [LARGE SCALE GENOMIC DNA]</scope>
    <source>
        <strain evidence="2 3">CGMCC 1.10331</strain>
    </source>
</reference>
<sequence length="120" mass="14022">MSEIVEATQNFEPATPRLVAELRTLDFEIEYIRDDVEIRYTDEELDEAYKRIMGNLVASDEFKSVIGERDCRAQTLFFDNVLVFLFPSERYRAVFASFDYDEGFPVNEFVQHVTEIASTE</sequence>
<evidence type="ECO:0000313" key="4">
    <source>
        <dbReference type="Proteomes" id="UP000296733"/>
    </source>
</evidence>
<name>A0A1H5TP83_9EURY</name>
<dbReference type="RefSeq" id="WP_103990136.1">
    <property type="nucleotide sequence ID" value="NZ_CP031311.1"/>
</dbReference>
<dbReference type="OrthoDB" id="199238at2157"/>
<proteinExistence type="predicted"/>
<dbReference type="EMBL" id="FNVN01000001">
    <property type="protein sequence ID" value="SEF64559.1"/>
    <property type="molecule type" value="Genomic_DNA"/>
</dbReference>